<feature type="chain" id="PRO_5002412255" evidence="3">
    <location>
        <begin position="20"/>
        <end position="90"/>
    </location>
</feature>
<dbReference type="EMBL" id="KP216831">
    <property type="protein sequence ID" value="AKB91354.1"/>
    <property type="molecule type" value="mRNA"/>
</dbReference>
<feature type="signal peptide" evidence="3">
    <location>
        <begin position="1"/>
        <end position="19"/>
    </location>
</feature>
<evidence type="ECO:0000256" key="1">
    <source>
        <dbReference type="ARBA" id="ARBA00004613"/>
    </source>
</evidence>
<reference evidence="4" key="2">
    <citation type="submission" date="2014-12" db="EMBL/GenBank/DDBJ databases">
        <authorList>
            <person name="Jin A.-H."/>
            <person name="Dutertre S."/>
            <person name="Kaas Q."/>
            <person name="Lavergne V."/>
            <person name="Kubala P."/>
            <person name="Lewis R.J."/>
            <person name="Alewood P.F."/>
        </authorList>
    </citation>
    <scope>NUCLEOTIDE SEQUENCE</scope>
    <source>
        <tissue evidence="4">Venom duct</tissue>
    </source>
</reference>
<evidence type="ECO:0000256" key="3">
    <source>
        <dbReference type="SAM" id="SignalP"/>
    </source>
</evidence>
<dbReference type="GO" id="GO:0008200">
    <property type="term" value="F:ion channel inhibitor activity"/>
    <property type="evidence" value="ECO:0007669"/>
    <property type="project" value="InterPro"/>
</dbReference>
<reference evidence="4" key="1">
    <citation type="journal article" date="2013" name="Mol. Cell. Proteomics">
        <title>Transcriptomic messiness in the venom duct of Conus miles contributes to conotoxin diversity.</title>
        <authorList>
            <person name="Jin A.H."/>
            <person name="Dutertre S."/>
            <person name="Kaas Q."/>
            <person name="Lavergne V."/>
            <person name="Kubala P."/>
            <person name="Lewis R.J."/>
            <person name="Alewood P.F."/>
        </authorList>
    </citation>
    <scope>NUCLEOTIDE SEQUENCE</scope>
    <source>
        <tissue evidence="4">Venom duct</tissue>
    </source>
</reference>
<keyword evidence="3" id="KW-0732">Signal</keyword>
<protein>
    <submittedName>
        <fullName evidence="4">Conopeptide Mi016</fullName>
    </submittedName>
</protein>
<evidence type="ECO:0000313" key="4">
    <source>
        <dbReference type="EMBL" id="AKB91354.1"/>
    </source>
</evidence>
<dbReference type="AlphaFoldDB" id="A0A0E3SVA8"/>
<name>A0A0E3SVA8_CONMI</name>
<keyword evidence="2" id="KW-0964">Secreted</keyword>
<organism evidence="4">
    <name type="scientific">Conus miles</name>
    <name type="common">Soldier cone</name>
    <name type="synonym">Mile cone</name>
    <dbReference type="NCBI Taxonomy" id="69564"/>
    <lineage>
        <taxon>Eukaryota</taxon>
        <taxon>Metazoa</taxon>
        <taxon>Spiralia</taxon>
        <taxon>Lophotrochozoa</taxon>
        <taxon>Mollusca</taxon>
        <taxon>Gastropoda</taxon>
        <taxon>Caenogastropoda</taxon>
        <taxon>Neogastropoda</taxon>
        <taxon>Conoidea</taxon>
        <taxon>Conidae</taxon>
        <taxon>Conus</taxon>
        <taxon>Rhizoconus</taxon>
    </lineage>
</organism>
<dbReference type="Pfam" id="PF02950">
    <property type="entry name" value="Conotoxin"/>
    <property type="match status" value="1"/>
</dbReference>
<evidence type="ECO:0000256" key="2">
    <source>
        <dbReference type="ARBA" id="ARBA00022525"/>
    </source>
</evidence>
<accession>A0A0E3SVA8</accession>
<comment type="subcellular location">
    <subcellularLocation>
        <location evidence="1">Secreted</location>
    </subcellularLocation>
</comment>
<dbReference type="SMR" id="A0A0E3SVA8"/>
<proteinExistence type="evidence at transcript level"/>
<dbReference type="InterPro" id="IPR004214">
    <property type="entry name" value="Conotoxin"/>
</dbReference>
<dbReference type="GO" id="GO:0005576">
    <property type="term" value="C:extracellular region"/>
    <property type="evidence" value="ECO:0007669"/>
    <property type="project" value="UniProtKB-SubCell"/>
</dbReference>
<sequence length="90" mass="9760">MKLTCALIITLLFLSITAGDSRGKHRYNALKSMSREANSTERECREKGQGCTNTALCCPGLECEGQSQGGCAWTIKWRLMFPLGALSCAA</sequence>